<dbReference type="STRING" id="1333662.LPB303_03900"/>
<dbReference type="EMBL" id="LVWE01000005">
    <property type="protein sequence ID" value="OAD46068.1"/>
    <property type="molecule type" value="Genomic_DNA"/>
</dbReference>
<feature type="domain" description="Type I restriction enzyme R protein N-terminal" evidence="1">
    <location>
        <begin position="37"/>
        <end position="146"/>
    </location>
</feature>
<proteinExistence type="predicted"/>
<dbReference type="OrthoDB" id="9790377at2"/>
<sequence length="149" mass="17962">MKMQELNLPIYNFRLKSSENKTLIFDKLRKKYLVLTPEEWVRQHYVHFLINQKKYPLSLIALEKQLTINNRKKRTDILVFNKEGNHEIIVECKAPSIKITQATFDQIARYNLKLKANYLIVTNGLEHFYCKMDFENETYIFLKEIPDYQ</sequence>
<dbReference type="Pfam" id="PF13588">
    <property type="entry name" value="HSDR_N_2"/>
    <property type="match status" value="1"/>
</dbReference>
<gene>
    <name evidence="2" type="ORF">LPB303_03900</name>
</gene>
<keyword evidence="3" id="KW-1185">Reference proteome</keyword>
<comment type="caution">
    <text evidence="2">The sequence shown here is derived from an EMBL/GenBank/DDBJ whole genome shotgun (WGS) entry which is preliminary data.</text>
</comment>
<evidence type="ECO:0000313" key="2">
    <source>
        <dbReference type="EMBL" id="OAD46068.1"/>
    </source>
</evidence>
<dbReference type="GO" id="GO:0004519">
    <property type="term" value="F:endonuclease activity"/>
    <property type="evidence" value="ECO:0007669"/>
    <property type="project" value="UniProtKB-KW"/>
</dbReference>
<dbReference type="Proteomes" id="UP000076923">
    <property type="component" value="Unassembled WGS sequence"/>
</dbReference>
<protein>
    <submittedName>
        <fullName evidence="2">Restriction endonuclease subunit R</fullName>
    </submittedName>
</protein>
<name>A0A176TDR6_9FLAO</name>
<evidence type="ECO:0000313" key="3">
    <source>
        <dbReference type="Proteomes" id="UP000076923"/>
    </source>
</evidence>
<evidence type="ECO:0000259" key="1">
    <source>
        <dbReference type="Pfam" id="PF13588"/>
    </source>
</evidence>
<keyword evidence="2" id="KW-0540">Nuclease</keyword>
<reference evidence="2 3" key="1">
    <citation type="submission" date="2016-02" db="EMBL/GenBank/DDBJ databases">
        <title>Draft genome sequence of Polaribacter atrinae KACC17473.</title>
        <authorList>
            <person name="Shin S.-K."/>
            <person name="Yi H."/>
        </authorList>
    </citation>
    <scope>NUCLEOTIDE SEQUENCE [LARGE SCALE GENOMIC DNA]</scope>
    <source>
        <strain evidence="2 3">KACC 17473</strain>
    </source>
</reference>
<organism evidence="2 3">
    <name type="scientific">Polaribacter atrinae</name>
    <dbReference type="NCBI Taxonomy" id="1333662"/>
    <lineage>
        <taxon>Bacteria</taxon>
        <taxon>Pseudomonadati</taxon>
        <taxon>Bacteroidota</taxon>
        <taxon>Flavobacteriia</taxon>
        <taxon>Flavobacteriales</taxon>
        <taxon>Flavobacteriaceae</taxon>
    </lineage>
</organism>
<dbReference type="InterPro" id="IPR029464">
    <property type="entry name" value="HSDR_N"/>
</dbReference>
<accession>A0A176TDR6</accession>
<keyword evidence="2" id="KW-0378">Hydrolase</keyword>
<keyword evidence="2" id="KW-0255">Endonuclease</keyword>
<dbReference type="AlphaFoldDB" id="A0A176TDR6"/>